<evidence type="ECO:0000256" key="2">
    <source>
        <dbReference type="PROSITE-ProRule" id="PRU00335"/>
    </source>
</evidence>
<dbReference type="InterPro" id="IPR040611">
    <property type="entry name" value="AlkX_C"/>
</dbReference>
<dbReference type="PANTHER" id="PTHR30055:SF146">
    <property type="entry name" value="HTH-TYPE TRANSCRIPTIONAL DUAL REGULATOR CECR"/>
    <property type="match status" value="1"/>
</dbReference>
<accession>A0ABS8PE91</accession>
<keyword evidence="5" id="KW-1185">Reference proteome</keyword>
<dbReference type="PANTHER" id="PTHR30055">
    <property type="entry name" value="HTH-TYPE TRANSCRIPTIONAL REGULATOR RUTR"/>
    <property type="match status" value="1"/>
</dbReference>
<organism evidence="4 5">
    <name type="scientific">Actinomycetospora endophytica</name>
    <dbReference type="NCBI Taxonomy" id="2291215"/>
    <lineage>
        <taxon>Bacteria</taxon>
        <taxon>Bacillati</taxon>
        <taxon>Actinomycetota</taxon>
        <taxon>Actinomycetes</taxon>
        <taxon>Pseudonocardiales</taxon>
        <taxon>Pseudonocardiaceae</taxon>
        <taxon>Actinomycetospora</taxon>
    </lineage>
</organism>
<dbReference type="InterPro" id="IPR009057">
    <property type="entry name" value="Homeodomain-like_sf"/>
</dbReference>
<dbReference type="PROSITE" id="PS50977">
    <property type="entry name" value="HTH_TETR_2"/>
    <property type="match status" value="1"/>
</dbReference>
<gene>
    <name evidence="4" type="ORF">LQ327_22950</name>
</gene>
<comment type="caution">
    <text evidence="4">The sequence shown here is derived from an EMBL/GenBank/DDBJ whole genome shotgun (WGS) entry which is preliminary data.</text>
</comment>
<dbReference type="RefSeq" id="WP_230738090.1">
    <property type="nucleotide sequence ID" value="NZ_JAJNDB010000005.1"/>
</dbReference>
<dbReference type="Gene3D" id="1.10.357.10">
    <property type="entry name" value="Tetracycline Repressor, domain 2"/>
    <property type="match status" value="1"/>
</dbReference>
<keyword evidence="1 2" id="KW-0238">DNA-binding</keyword>
<feature type="domain" description="HTH tetR-type" evidence="3">
    <location>
        <begin position="11"/>
        <end position="71"/>
    </location>
</feature>
<dbReference type="SUPFAM" id="SSF46689">
    <property type="entry name" value="Homeodomain-like"/>
    <property type="match status" value="1"/>
</dbReference>
<dbReference type="Proteomes" id="UP001199469">
    <property type="component" value="Unassembled WGS sequence"/>
</dbReference>
<evidence type="ECO:0000256" key="1">
    <source>
        <dbReference type="ARBA" id="ARBA00023125"/>
    </source>
</evidence>
<evidence type="ECO:0000313" key="4">
    <source>
        <dbReference type="EMBL" id="MCD2196237.1"/>
    </source>
</evidence>
<protein>
    <submittedName>
        <fullName evidence="4">TetR family transcriptional regulator</fullName>
    </submittedName>
</protein>
<feature type="DNA-binding region" description="H-T-H motif" evidence="2">
    <location>
        <begin position="34"/>
        <end position="53"/>
    </location>
</feature>
<evidence type="ECO:0000259" key="3">
    <source>
        <dbReference type="PROSITE" id="PS50977"/>
    </source>
</evidence>
<evidence type="ECO:0000313" key="5">
    <source>
        <dbReference type="Proteomes" id="UP001199469"/>
    </source>
</evidence>
<proteinExistence type="predicted"/>
<dbReference type="Pfam" id="PF00440">
    <property type="entry name" value="TetR_N"/>
    <property type="match status" value="1"/>
</dbReference>
<dbReference type="InterPro" id="IPR001647">
    <property type="entry name" value="HTH_TetR"/>
</dbReference>
<dbReference type="Pfam" id="PF18556">
    <property type="entry name" value="TetR_C_35"/>
    <property type="match status" value="1"/>
</dbReference>
<dbReference type="InterPro" id="IPR050109">
    <property type="entry name" value="HTH-type_TetR-like_transc_reg"/>
</dbReference>
<reference evidence="4 5" key="1">
    <citation type="submission" date="2021-11" db="EMBL/GenBank/DDBJ databases">
        <title>Draft genome sequence of Actinomycetospora sp. SF1 isolated from the rhizosphere soil.</title>
        <authorList>
            <person name="Duangmal K."/>
            <person name="Chantavorakit T."/>
        </authorList>
    </citation>
    <scope>NUCLEOTIDE SEQUENCE [LARGE SCALE GENOMIC DNA]</scope>
    <source>
        <strain evidence="4 5">TBRC 5722</strain>
    </source>
</reference>
<name>A0ABS8PE91_9PSEU</name>
<sequence>MTNPYRDSARRLMRDAALDVAADEVLAHGWDGLQMRAVATRIGVSRQTLYNAFGDKHGLAHALIMRLLDRFLDGVDAAIARESSLRDRWEATVRFVLEAAVSEPLLRAVLTGTSSDEFLPLLTSDGGPLVTRARDHVVASMITHHPDLDPAPLAEVAESITRLVISHVVLPLHAPQEVAGHLADLAVADTRVRSH</sequence>
<dbReference type="EMBL" id="JAJNDB010000005">
    <property type="protein sequence ID" value="MCD2196237.1"/>
    <property type="molecule type" value="Genomic_DNA"/>
</dbReference>